<evidence type="ECO:0000313" key="3">
    <source>
        <dbReference type="Proteomes" id="UP001152087"/>
    </source>
</evidence>
<feature type="region of interest" description="Disordered" evidence="1">
    <location>
        <begin position="151"/>
        <end position="216"/>
    </location>
</feature>
<gene>
    <name evidence="2" type="ORF">NW755_003856</name>
</gene>
<dbReference type="Proteomes" id="UP001152087">
    <property type="component" value="Unassembled WGS sequence"/>
</dbReference>
<organism evidence="2 3">
    <name type="scientific">Fusarium falciforme</name>
    <dbReference type="NCBI Taxonomy" id="195108"/>
    <lineage>
        <taxon>Eukaryota</taxon>
        <taxon>Fungi</taxon>
        <taxon>Dikarya</taxon>
        <taxon>Ascomycota</taxon>
        <taxon>Pezizomycotina</taxon>
        <taxon>Sordariomycetes</taxon>
        <taxon>Hypocreomycetidae</taxon>
        <taxon>Hypocreales</taxon>
        <taxon>Nectriaceae</taxon>
        <taxon>Fusarium</taxon>
        <taxon>Fusarium solani species complex</taxon>
    </lineage>
</organism>
<protein>
    <submittedName>
        <fullName evidence="2">Uncharacterized protein</fullName>
    </submittedName>
</protein>
<comment type="caution">
    <text evidence="2">The sequence shown here is derived from an EMBL/GenBank/DDBJ whole genome shotgun (WGS) entry which is preliminary data.</text>
</comment>
<accession>A0A9W8RDV6</accession>
<evidence type="ECO:0000313" key="2">
    <source>
        <dbReference type="EMBL" id="KAJ4192709.1"/>
    </source>
</evidence>
<dbReference type="EMBL" id="JAOQAV010000007">
    <property type="protein sequence ID" value="KAJ4192709.1"/>
    <property type="molecule type" value="Genomic_DNA"/>
</dbReference>
<name>A0A9W8RDV6_9HYPO</name>
<proteinExistence type="predicted"/>
<reference evidence="2" key="1">
    <citation type="submission" date="2022-09" db="EMBL/GenBank/DDBJ databases">
        <title>Fusarium specimens isolated from Avocado Roots.</title>
        <authorList>
            <person name="Stajich J."/>
            <person name="Roper C."/>
            <person name="Heimlech-Rivalta G."/>
        </authorList>
    </citation>
    <scope>NUCLEOTIDE SEQUENCE</scope>
    <source>
        <strain evidence="2">A02</strain>
    </source>
</reference>
<evidence type="ECO:0000256" key="1">
    <source>
        <dbReference type="SAM" id="MobiDB-lite"/>
    </source>
</evidence>
<keyword evidence="3" id="KW-1185">Reference proteome</keyword>
<dbReference type="AlphaFoldDB" id="A0A9W8RDV6"/>
<sequence length="216" mass="24094">MLSDVFTASAPHADSIRIFRNAMGMWCHGENKQWMPEQIFPEKKEKRDEVIAPMSVSEEFLVPGEQTDVRSLTSNGHFIHHHPPPGIGLGWGDWDLYTEWQAHGRSVDKTWVTRGDWKPKVEGEFAFVADSDDPSAEIIVDRVIVRPDNRNAQRNIEGAGGHQRASSWDGAPETLYQKFNPGSRPNNQRGGAQGRARGGQEARGGRGGQRGQRGWG</sequence>
<feature type="compositionally biased region" description="Gly residues" evidence="1">
    <location>
        <begin position="205"/>
        <end position="216"/>
    </location>
</feature>